<dbReference type="SMART" id="SM00754">
    <property type="entry name" value="CHRD"/>
    <property type="match status" value="1"/>
</dbReference>
<evidence type="ECO:0000313" key="3">
    <source>
        <dbReference type="EMBL" id="MFC5513736.1"/>
    </source>
</evidence>
<dbReference type="NCBIfam" id="TIGR02595">
    <property type="entry name" value="PEP_CTERM"/>
    <property type="match status" value="1"/>
</dbReference>
<dbReference type="InterPro" id="IPR010895">
    <property type="entry name" value="CHRD"/>
</dbReference>
<comment type="caution">
    <text evidence="3">The sequence shown here is derived from an EMBL/GenBank/DDBJ whole genome shotgun (WGS) entry which is preliminary data.</text>
</comment>
<dbReference type="EMBL" id="JBHSMS010000079">
    <property type="protein sequence ID" value="MFC5513736.1"/>
    <property type="molecule type" value="Genomic_DNA"/>
</dbReference>
<evidence type="ECO:0000313" key="4">
    <source>
        <dbReference type="Proteomes" id="UP001596031"/>
    </source>
</evidence>
<dbReference type="Proteomes" id="UP001596031">
    <property type="component" value="Unassembled WGS sequence"/>
</dbReference>
<keyword evidence="4" id="KW-1185">Reference proteome</keyword>
<dbReference type="Pfam" id="PF07589">
    <property type="entry name" value="PEP-CTERM"/>
    <property type="match status" value="1"/>
</dbReference>
<accession>A0ABW0PM62</accession>
<reference evidence="4" key="1">
    <citation type="journal article" date="2019" name="Int. J. Syst. Evol. Microbiol.">
        <title>The Global Catalogue of Microorganisms (GCM) 10K type strain sequencing project: providing services to taxonomists for standard genome sequencing and annotation.</title>
        <authorList>
            <consortium name="The Broad Institute Genomics Platform"/>
            <consortium name="The Broad Institute Genome Sequencing Center for Infectious Disease"/>
            <person name="Wu L."/>
            <person name="Ma J."/>
        </authorList>
    </citation>
    <scope>NUCLEOTIDE SEQUENCE [LARGE SCALE GENOMIC DNA]</scope>
    <source>
        <strain evidence="4">CCUG 38813</strain>
    </source>
</reference>
<feature type="domain" description="CHRD" evidence="2">
    <location>
        <begin position="26"/>
        <end position="166"/>
    </location>
</feature>
<dbReference type="InterPro" id="IPR013424">
    <property type="entry name" value="Ice-binding_C"/>
</dbReference>
<keyword evidence="1" id="KW-0732">Signal</keyword>
<sequence length="206" mass="20925">MKHHLSLLALAAAMVFVPVATQAQTTIIKAVASGPAESPPNGSTGSSVASFEFDGDLMRAEVPFRDLLGTTVAAHIHCCTTAAFTGVAPVAVPLAGFPTGVINGIYTQAFDLSDASIYAPDFLAAFGGTAANARTALIDAIGDNTAYLNIHSTQFPGGEIRGFLVAAPIPEPATWGMLGLGLAGLGLLARRRARYGGAGFPVGQAA</sequence>
<protein>
    <submittedName>
        <fullName evidence="3">CHRD domain-containing protein</fullName>
    </submittedName>
</protein>
<organism evidence="3 4">
    <name type="scientific">Massilia jejuensis</name>
    <dbReference type="NCBI Taxonomy" id="648894"/>
    <lineage>
        <taxon>Bacteria</taxon>
        <taxon>Pseudomonadati</taxon>
        <taxon>Pseudomonadota</taxon>
        <taxon>Betaproteobacteria</taxon>
        <taxon>Burkholderiales</taxon>
        <taxon>Oxalobacteraceae</taxon>
        <taxon>Telluria group</taxon>
        <taxon>Massilia</taxon>
    </lineage>
</organism>
<dbReference type="Pfam" id="PF07452">
    <property type="entry name" value="CHRD"/>
    <property type="match status" value="1"/>
</dbReference>
<evidence type="ECO:0000256" key="1">
    <source>
        <dbReference type="SAM" id="SignalP"/>
    </source>
</evidence>
<name>A0ABW0PM62_9BURK</name>
<feature type="signal peptide" evidence="1">
    <location>
        <begin position="1"/>
        <end position="23"/>
    </location>
</feature>
<dbReference type="RefSeq" id="WP_379726473.1">
    <property type="nucleotide sequence ID" value="NZ_JBHSMS010000079.1"/>
</dbReference>
<proteinExistence type="predicted"/>
<feature type="chain" id="PRO_5047264837" evidence="1">
    <location>
        <begin position="24"/>
        <end position="206"/>
    </location>
</feature>
<gene>
    <name evidence="3" type="ORF">ACFPOU_21780</name>
</gene>
<evidence type="ECO:0000259" key="2">
    <source>
        <dbReference type="SMART" id="SM00754"/>
    </source>
</evidence>